<evidence type="ECO:0000256" key="1">
    <source>
        <dbReference type="ARBA" id="ARBA00006484"/>
    </source>
</evidence>
<dbReference type="RefSeq" id="WP_117781747.1">
    <property type="nucleotide sequence ID" value="NZ_CP060632.1"/>
</dbReference>
<reference evidence="4 5" key="1">
    <citation type="submission" date="2020-08" db="EMBL/GenBank/DDBJ databases">
        <authorList>
            <person name="Liu C."/>
            <person name="Sun Q."/>
        </authorList>
    </citation>
    <scope>NUCLEOTIDE SEQUENCE [LARGE SCALE GENOMIC DNA]</scope>
    <source>
        <strain evidence="4 5">NSJ-4</strain>
    </source>
</reference>
<keyword evidence="2" id="KW-0560">Oxidoreductase</keyword>
<keyword evidence="3" id="KW-0443">Lipid metabolism</keyword>
<organism evidence="4 5">
    <name type="scientific">Wujia chipingensis</name>
    <dbReference type="NCBI Taxonomy" id="2763670"/>
    <lineage>
        <taxon>Bacteria</taxon>
        <taxon>Bacillati</taxon>
        <taxon>Bacillota</taxon>
        <taxon>Clostridia</taxon>
        <taxon>Lachnospirales</taxon>
        <taxon>Lachnospiraceae</taxon>
        <taxon>Wujia</taxon>
    </lineage>
</organism>
<evidence type="ECO:0000256" key="2">
    <source>
        <dbReference type="ARBA" id="ARBA00023002"/>
    </source>
</evidence>
<dbReference type="Proteomes" id="UP000515819">
    <property type="component" value="Chromosome"/>
</dbReference>
<dbReference type="CDD" id="cd05233">
    <property type="entry name" value="SDR_c"/>
    <property type="match status" value="1"/>
</dbReference>
<proteinExistence type="inferred from homology"/>
<dbReference type="InterPro" id="IPR002347">
    <property type="entry name" value="SDR_fam"/>
</dbReference>
<dbReference type="GO" id="GO:0016491">
    <property type="term" value="F:oxidoreductase activity"/>
    <property type="evidence" value="ECO:0007669"/>
    <property type="project" value="UniProtKB-KW"/>
</dbReference>
<dbReference type="InterPro" id="IPR050259">
    <property type="entry name" value="SDR"/>
</dbReference>
<name>A0A7G9FN15_9FIRM</name>
<dbReference type="InterPro" id="IPR036291">
    <property type="entry name" value="NAD(P)-bd_dom_sf"/>
</dbReference>
<dbReference type="Pfam" id="PF13561">
    <property type="entry name" value="adh_short_C2"/>
    <property type="match status" value="1"/>
</dbReference>
<dbReference type="PROSITE" id="PS00061">
    <property type="entry name" value="ADH_SHORT"/>
    <property type="match status" value="1"/>
</dbReference>
<dbReference type="GO" id="GO:0008206">
    <property type="term" value="P:bile acid metabolic process"/>
    <property type="evidence" value="ECO:0007669"/>
    <property type="project" value="UniProtKB-ARBA"/>
</dbReference>
<evidence type="ECO:0000256" key="3">
    <source>
        <dbReference type="ARBA" id="ARBA00023221"/>
    </source>
</evidence>
<dbReference type="AlphaFoldDB" id="A0A7G9FN15"/>
<dbReference type="KEGG" id="wcp:H9Q76_01130"/>
<keyword evidence="3" id="KW-0753">Steroid metabolism</keyword>
<evidence type="ECO:0000313" key="4">
    <source>
        <dbReference type="EMBL" id="QNL99946.1"/>
    </source>
</evidence>
<dbReference type="InterPro" id="IPR020904">
    <property type="entry name" value="Sc_DH/Rdtase_CS"/>
</dbReference>
<accession>A0A7G9FN15</accession>
<dbReference type="Gene3D" id="3.40.50.720">
    <property type="entry name" value="NAD(P)-binding Rossmann-like Domain"/>
    <property type="match status" value="1"/>
</dbReference>
<dbReference type="SUPFAM" id="SSF51735">
    <property type="entry name" value="NAD(P)-binding Rossmann-fold domains"/>
    <property type="match status" value="1"/>
</dbReference>
<dbReference type="PRINTS" id="PR00081">
    <property type="entry name" value="GDHRDH"/>
</dbReference>
<dbReference type="EMBL" id="CP060632">
    <property type="protein sequence ID" value="QNL99946.1"/>
    <property type="molecule type" value="Genomic_DNA"/>
</dbReference>
<protein>
    <submittedName>
        <fullName evidence="4">SDR family oxidoreductase</fullName>
    </submittedName>
</protein>
<keyword evidence="5" id="KW-1185">Reference proteome</keyword>
<evidence type="ECO:0000313" key="5">
    <source>
        <dbReference type="Proteomes" id="UP000515819"/>
    </source>
</evidence>
<comment type="similarity">
    <text evidence="1">Belongs to the short-chain dehydrogenases/reductases (SDR) family.</text>
</comment>
<sequence length="221" mass="24753">MRKVLITGASRGIGKAIAEKFKEEGYILVCPTRKEMDLSDPRSVEVYIANHKDEYFDVIVNNAGVNEINEITQIKDDELTQMMQINLISPIRLLRGFVGKMKEKRYGRIVNIGSIWATVSKGGRCVYSATKNGVHGVTNTLAVELAPYNILVNTVCPGFTLTELTYKNNTLEQIESINKDIPMGRMAEPREMAEVVYFLCSDKNTYLTGQKITIDGGYSEK</sequence>
<gene>
    <name evidence="4" type="ORF">H9Q76_01130</name>
</gene>
<dbReference type="FunFam" id="3.40.50.720:FF:000084">
    <property type="entry name" value="Short-chain dehydrogenase reductase"/>
    <property type="match status" value="1"/>
</dbReference>
<dbReference type="PRINTS" id="PR00080">
    <property type="entry name" value="SDRFAMILY"/>
</dbReference>
<dbReference type="PANTHER" id="PTHR42879">
    <property type="entry name" value="3-OXOACYL-(ACYL-CARRIER-PROTEIN) REDUCTASE"/>
    <property type="match status" value="1"/>
</dbReference>
<dbReference type="PANTHER" id="PTHR42879:SF2">
    <property type="entry name" value="3-OXOACYL-[ACYL-CARRIER-PROTEIN] REDUCTASE FABG"/>
    <property type="match status" value="1"/>
</dbReference>